<gene>
    <name evidence="11" type="primary">SRR7976299_2_3</name>
</gene>
<protein>
    <recommendedName>
        <fullName evidence="1">RNA-directed RNA polymerase</fullName>
        <ecNumber evidence="1">2.7.7.48</ecNumber>
    </recommendedName>
    <alternativeName>
        <fullName evidence="7">RNA replicase beta chain</fullName>
    </alternativeName>
</protein>
<dbReference type="GO" id="GO:0000166">
    <property type="term" value="F:nucleotide binding"/>
    <property type="evidence" value="ECO:0007669"/>
    <property type="project" value="UniProtKB-KW"/>
</dbReference>
<dbReference type="InterPro" id="IPR005093">
    <property type="entry name" value="RNArep_beta"/>
</dbReference>
<dbReference type="SUPFAM" id="SSF56672">
    <property type="entry name" value="DNA/RNA polymerases"/>
    <property type="match status" value="1"/>
</dbReference>
<keyword evidence="5" id="KW-0547">Nucleotide-binding</keyword>
<evidence type="ECO:0000256" key="1">
    <source>
        <dbReference type="ARBA" id="ARBA00012494"/>
    </source>
</evidence>
<evidence type="ECO:0000256" key="9">
    <source>
        <dbReference type="PIRSR" id="PIRSR605093-1"/>
    </source>
</evidence>
<keyword evidence="4" id="KW-0548">Nucleotidyltransferase</keyword>
<evidence type="ECO:0000256" key="7">
    <source>
        <dbReference type="ARBA" id="ARBA00030248"/>
    </source>
</evidence>
<evidence type="ECO:0000259" key="10">
    <source>
        <dbReference type="PROSITE" id="PS50522"/>
    </source>
</evidence>
<evidence type="ECO:0000256" key="2">
    <source>
        <dbReference type="ARBA" id="ARBA00022484"/>
    </source>
</evidence>
<name>A0A8S5L536_9VIRU</name>
<keyword evidence="2 11" id="KW-0696">RNA-directed RNA polymerase</keyword>
<feature type="binding site" evidence="9">
    <location>
        <position position="246"/>
    </location>
    <ligand>
        <name>Mg(2+)</name>
        <dbReference type="ChEBI" id="CHEBI:18420"/>
        <label>2</label>
    </ligand>
</feature>
<feature type="binding site" evidence="9">
    <location>
        <position position="336"/>
    </location>
    <ligand>
        <name>Mg(2+)</name>
        <dbReference type="ChEBI" id="CHEBI:18420"/>
        <label>2</label>
    </ligand>
</feature>
<evidence type="ECO:0000313" key="12">
    <source>
        <dbReference type="Proteomes" id="UP000681907"/>
    </source>
</evidence>
<dbReference type="KEGG" id="vg:80397079"/>
<dbReference type="InterPro" id="IPR043502">
    <property type="entry name" value="DNA/RNA_pol_sf"/>
</dbReference>
<dbReference type="EMBL" id="BK014171">
    <property type="protein sequence ID" value="DAD52667.1"/>
    <property type="molecule type" value="Genomic_RNA"/>
</dbReference>
<evidence type="ECO:0000256" key="6">
    <source>
        <dbReference type="ARBA" id="ARBA00022953"/>
    </source>
</evidence>
<dbReference type="InterPro" id="IPR007096">
    <property type="entry name" value="RNA-dir_Rpol_cat_phage"/>
</dbReference>
<accession>A0A8S5L536</accession>
<keyword evidence="12" id="KW-1185">Reference proteome</keyword>
<feature type="binding site" evidence="9">
    <location>
        <position position="335"/>
    </location>
    <ligand>
        <name>Mg(2+)</name>
        <dbReference type="ChEBI" id="CHEBI:18420"/>
        <label>2</label>
    </ligand>
</feature>
<keyword evidence="6" id="KW-0693">Viral RNA replication</keyword>
<proteinExistence type="predicted"/>
<dbReference type="GO" id="GO:0003968">
    <property type="term" value="F:RNA-directed RNA polymerase activity"/>
    <property type="evidence" value="ECO:0007669"/>
    <property type="project" value="UniProtKB-KW"/>
</dbReference>
<sequence length="544" mass="61554">MDFNPADLLKCLTEDFGYSEPLPLSSDLSVRDARKSSLLSSILKKYVTESSKELERKAIDGFLTSNAKCALWKPPCDDNYLVDVLSIARQIIHSSFYHLPGQQTDFHLENFLNFGRVGPGSSIGTKRTDFLGKLFEGALSTNSLSLYNHYRSIITGRWLAAEKLRTANFGTVISESSKLSTVPKNRETNRTICTEPSLNMFYQLGAGHIIETMLQRDHAIDFAVQPEINKDMARRGSIDGKFATIDLRSASDTISYALCQYLLPRQVLSCLDIIRSHSTVFDGQKIDLSMISSMGNGFTFPLQTLIFASLVRAVYIYMGITPNIYIHRNYSVFGDDIICLKEAYHVVCRVLNCCGFEVNDDKSFNLGAFRESCGGDFFRGDDIRGVYIKEVISEQDLYSVFNRLCRWSAKYSISLHCSLRYVKGLVDFRPVPLHAGDTEGHKIPASFLTSPKFDRNGSWIYRPTIPIRRTLSLDDVSYSNWHGRIIALIGGYIESASSTKMGRIGIRDQRTRYQVSRRVTPYWDYTQAAEPTPRDYFECLVDIL</sequence>
<dbReference type="GeneID" id="80397079"/>
<feature type="domain" description="RdRp catalytic" evidence="10">
    <location>
        <begin position="231"/>
        <end position="367"/>
    </location>
</feature>
<comment type="cofactor">
    <cofactor evidence="9">
        <name>Mg(2+)</name>
        <dbReference type="ChEBI" id="CHEBI:18420"/>
    </cofactor>
    <text evidence="9">Binds 2 Mg(2+) per subunit.</text>
</comment>
<dbReference type="EC" id="2.7.7.48" evidence="1"/>
<organism evidence="11 12">
    <name type="scientific">ssRNA phage SRR7976299_2</name>
    <dbReference type="NCBI Taxonomy" id="2786642"/>
    <lineage>
        <taxon>Viruses</taxon>
        <taxon>Riboviria</taxon>
        <taxon>Orthornavirae</taxon>
        <taxon>Lenarviricota</taxon>
        <taxon>Leviviricetes</taxon>
        <taxon>Norzivirales</taxon>
        <taxon>Atkinsviridae</taxon>
        <taxon>Mitdiwavirus</taxon>
        <taxon>Mitdiwavirus asiocola</taxon>
    </lineage>
</organism>
<dbReference type="Pfam" id="PF03431">
    <property type="entry name" value="RNA_replicase_B"/>
    <property type="match status" value="1"/>
</dbReference>
<keyword evidence="9" id="KW-0460">Magnesium</keyword>
<keyword evidence="3" id="KW-0808">Transferase</keyword>
<evidence type="ECO:0000256" key="3">
    <source>
        <dbReference type="ARBA" id="ARBA00022679"/>
    </source>
</evidence>
<dbReference type="RefSeq" id="YP_010768867.1">
    <property type="nucleotide sequence ID" value="NC_073812.1"/>
</dbReference>
<reference evidence="11" key="1">
    <citation type="submission" date="2020-09" db="EMBL/GenBank/DDBJ databases">
        <title>Leviviricetes taxonomy.</title>
        <authorList>
            <person name="Stockdale S.R."/>
            <person name="Callanan J."/>
            <person name="Adriaenssens E.M."/>
            <person name="Kuhn J.H."/>
            <person name="Rumnieks J."/>
            <person name="Shkoporov A."/>
            <person name="Draper L.A."/>
            <person name="Ross P."/>
            <person name="Hill C."/>
        </authorList>
    </citation>
    <scope>NUCLEOTIDE SEQUENCE</scope>
</reference>
<evidence type="ECO:0000256" key="4">
    <source>
        <dbReference type="ARBA" id="ARBA00022695"/>
    </source>
</evidence>
<evidence type="ECO:0000256" key="5">
    <source>
        <dbReference type="ARBA" id="ARBA00022741"/>
    </source>
</evidence>
<dbReference type="Proteomes" id="UP000681907">
    <property type="component" value="Segment"/>
</dbReference>
<keyword evidence="9" id="KW-0479">Metal-binding</keyword>
<comment type="catalytic activity">
    <reaction evidence="8">
        <text>RNA(n) + a ribonucleoside 5'-triphosphate = RNA(n+1) + diphosphate</text>
        <dbReference type="Rhea" id="RHEA:21248"/>
        <dbReference type="Rhea" id="RHEA-COMP:14527"/>
        <dbReference type="Rhea" id="RHEA-COMP:17342"/>
        <dbReference type="ChEBI" id="CHEBI:33019"/>
        <dbReference type="ChEBI" id="CHEBI:61557"/>
        <dbReference type="ChEBI" id="CHEBI:140395"/>
        <dbReference type="EC" id="2.7.7.48"/>
    </reaction>
</comment>
<evidence type="ECO:0000313" key="11">
    <source>
        <dbReference type="EMBL" id="DAD52667.1"/>
    </source>
</evidence>
<evidence type="ECO:0000256" key="8">
    <source>
        <dbReference type="ARBA" id="ARBA00048744"/>
    </source>
</evidence>
<dbReference type="GO" id="GO:0046872">
    <property type="term" value="F:metal ion binding"/>
    <property type="evidence" value="ECO:0007669"/>
    <property type="project" value="UniProtKB-KW"/>
</dbReference>
<dbReference type="GO" id="GO:0039694">
    <property type="term" value="P:viral RNA genome replication"/>
    <property type="evidence" value="ECO:0007669"/>
    <property type="project" value="InterPro"/>
</dbReference>
<dbReference type="PROSITE" id="PS50522">
    <property type="entry name" value="RDRP_PHAGE"/>
    <property type="match status" value="1"/>
</dbReference>